<dbReference type="GO" id="GO:0016973">
    <property type="term" value="P:poly(A)+ mRNA export from nucleus"/>
    <property type="evidence" value="ECO:0007669"/>
    <property type="project" value="TreeGrafter"/>
</dbReference>
<dbReference type="InterPro" id="IPR000717">
    <property type="entry name" value="PCI_dom"/>
</dbReference>
<evidence type="ECO:0000259" key="3">
    <source>
        <dbReference type="PROSITE" id="PS50250"/>
    </source>
</evidence>
<gene>
    <name evidence="4" type="primary">100632553</name>
</gene>
<evidence type="ECO:0000256" key="1">
    <source>
        <dbReference type="ARBA" id="ARBA00025771"/>
    </source>
</evidence>
<dbReference type="OrthoDB" id="10252687at2759"/>
<dbReference type="InterPro" id="IPR045114">
    <property type="entry name" value="Csn12-like"/>
</dbReference>
<name>A0A1X7TW73_AMPQE</name>
<proteinExistence type="inferred from homology"/>
<dbReference type="EnsemblMetazoa" id="XM_020001835.1">
    <property type="protein sequence ID" value="XP_019857394.1"/>
    <property type="gene ID" value="LOC100632553"/>
</dbReference>
<dbReference type="GO" id="GO:0003723">
    <property type="term" value="F:RNA binding"/>
    <property type="evidence" value="ECO:0007669"/>
    <property type="project" value="InterPro"/>
</dbReference>
<sequence>MSVEKIPVGCNANKKGGAQFRESYLTLNMAALDQFLMHVDRSIKECDGELLSELVALKDSHVFNGDAESACQVILDSPYDEMLAAHIRCVHSLANGHFDEAFACQTLVVQSFCKGFQAQKEENWGLPVLQQVVLDLRRIALKAESVAKERVGVVKGKKEGEILERAAEQIMSCFRVCVSDSRTSLDNTKRWGTLGIVNQLFKIYFKLNKLPLCKPLIRAIDSSDIRDEFSISHRVTYKYFVGRKAMFDSEYRAASEALQFAFSHCHKSCHHNKKLILTYLIPLKMMFGQMPRKELLDEYNLLPFYDVALTVSTGNLYMFAKALEEHEGFFIKAGIYLILEKLRTVALRNLFKKVWILLGRIHQLELKAFEDSLKLNKEDEIDADEVECIIANLIDKGKIKGYISHSHQKLVVSKQNPFPSLSSF</sequence>
<evidence type="ECO:0000313" key="5">
    <source>
        <dbReference type="Proteomes" id="UP000007879"/>
    </source>
</evidence>
<dbReference type="GO" id="GO:0003690">
    <property type="term" value="F:double-stranded DNA binding"/>
    <property type="evidence" value="ECO:0007669"/>
    <property type="project" value="InterPro"/>
</dbReference>
<evidence type="ECO:0000256" key="2">
    <source>
        <dbReference type="ARBA" id="ARBA00033214"/>
    </source>
</evidence>
<dbReference type="eggNOG" id="KOG2688">
    <property type="taxonomic scope" value="Eukaryota"/>
</dbReference>
<dbReference type="GO" id="GO:0000973">
    <property type="term" value="P:post-transcriptional tethering of RNA polymerase II gene DNA at nuclear periphery"/>
    <property type="evidence" value="ECO:0007669"/>
    <property type="project" value="TreeGrafter"/>
</dbReference>
<dbReference type="SMART" id="SM00753">
    <property type="entry name" value="PAM"/>
    <property type="match status" value="1"/>
</dbReference>
<dbReference type="AlphaFoldDB" id="A0A1X7TW73"/>
<feature type="domain" description="PCI" evidence="3">
    <location>
        <begin position="235"/>
        <end position="417"/>
    </location>
</feature>
<accession>A0A1X7TW73</accession>
<dbReference type="GO" id="GO:0006368">
    <property type="term" value="P:transcription elongation by RNA polymerase II"/>
    <property type="evidence" value="ECO:0007669"/>
    <property type="project" value="TreeGrafter"/>
</dbReference>
<organism evidence="4">
    <name type="scientific">Amphimedon queenslandica</name>
    <name type="common">Sponge</name>
    <dbReference type="NCBI Taxonomy" id="400682"/>
    <lineage>
        <taxon>Eukaryota</taxon>
        <taxon>Metazoa</taxon>
        <taxon>Porifera</taxon>
        <taxon>Demospongiae</taxon>
        <taxon>Heteroscleromorpha</taxon>
        <taxon>Haplosclerida</taxon>
        <taxon>Niphatidae</taxon>
        <taxon>Amphimedon</taxon>
    </lineage>
</organism>
<dbReference type="PROSITE" id="PS50250">
    <property type="entry name" value="PCI"/>
    <property type="match status" value="1"/>
</dbReference>
<dbReference type="InParanoid" id="A0A1X7TW73"/>
<dbReference type="PANTHER" id="PTHR12732">
    <property type="entry name" value="UNCHARACTERIZED PROTEASOME COMPONENT REGION PCI-CONTAINING"/>
    <property type="match status" value="1"/>
</dbReference>
<reference evidence="5" key="1">
    <citation type="journal article" date="2010" name="Nature">
        <title>The Amphimedon queenslandica genome and the evolution of animal complexity.</title>
        <authorList>
            <person name="Srivastava M."/>
            <person name="Simakov O."/>
            <person name="Chapman J."/>
            <person name="Fahey B."/>
            <person name="Gauthier M.E."/>
            <person name="Mitros T."/>
            <person name="Richards G.S."/>
            <person name="Conaco C."/>
            <person name="Dacre M."/>
            <person name="Hellsten U."/>
            <person name="Larroux C."/>
            <person name="Putnam N.H."/>
            <person name="Stanke M."/>
            <person name="Adamska M."/>
            <person name="Darling A."/>
            <person name="Degnan S.M."/>
            <person name="Oakley T.H."/>
            <person name="Plachetzki D.C."/>
            <person name="Zhai Y."/>
            <person name="Adamski M."/>
            <person name="Calcino A."/>
            <person name="Cummins S.F."/>
            <person name="Goodstein D.M."/>
            <person name="Harris C."/>
            <person name="Jackson D.J."/>
            <person name="Leys S.P."/>
            <person name="Shu S."/>
            <person name="Woodcroft B.J."/>
            <person name="Vervoort M."/>
            <person name="Kosik K.S."/>
            <person name="Manning G."/>
            <person name="Degnan B.M."/>
            <person name="Rokhsar D.S."/>
        </authorList>
    </citation>
    <scope>NUCLEOTIDE SEQUENCE [LARGE SCALE GENOMIC DNA]</scope>
</reference>
<keyword evidence="5" id="KW-1185">Reference proteome</keyword>
<dbReference type="GO" id="GO:0070390">
    <property type="term" value="C:transcription export complex 2"/>
    <property type="evidence" value="ECO:0007669"/>
    <property type="project" value="TreeGrafter"/>
</dbReference>
<dbReference type="OMA" id="INRMFTL"/>
<dbReference type="KEGG" id="aqu:100632553"/>
<evidence type="ECO:0000313" key="4">
    <source>
        <dbReference type="EnsemblMetazoa" id="Aqu2.1.19434_001"/>
    </source>
</evidence>
<reference evidence="4" key="2">
    <citation type="submission" date="2017-05" db="UniProtKB">
        <authorList>
            <consortium name="EnsemblMetazoa"/>
        </authorList>
    </citation>
    <scope>IDENTIFICATION</scope>
</reference>
<comment type="similarity">
    <text evidence="1">Belongs to the CSN12 family.</text>
</comment>
<dbReference type="Proteomes" id="UP000007879">
    <property type="component" value="Unassembled WGS sequence"/>
</dbReference>
<dbReference type="InterPro" id="IPR036388">
    <property type="entry name" value="WH-like_DNA-bd_sf"/>
</dbReference>
<dbReference type="STRING" id="400682.A0A1X7TW73"/>
<dbReference type="Pfam" id="PF01399">
    <property type="entry name" value="PCI"/>
    <property type="match status" value="1"/>
</dbReference>
<protein>
    <recommendedName>
        <fullName evidence="2">CSN12-like protein</fullName>
    </recommendedName>
</protein>
<dbReference type="EnsemblMetazoa" id="Aqu2.1.19434_001">
    <property type="protein sequence ID" value="Aqu2.1.19434_001"/>
    <property type="gene ID" value="Aqu2.1.19434"/>
</dbReference>
<dbReference type="PANTHER" id="PTHR12732:SF0">
    <property type="entry name" value="PCI DOMAIN-CONTAINING PROTEIN 2"/>
    <property type="match status" value="1"/>
</dbReference>
<dbReference type="Gene3D" id="1.10.10.10">
    <property type="entry name" value="Winged helix-like DNA-binding domain superfamily/Winged helix DNA-binding domain"/>
    <property type="match status" value="1"/>
</dbReference>
<dbReference type="FunFam" id="1.10.10.10:FF:000146">
    <property type="entry name" value="PCI domain-containing protein 2 homolog"/>
    <property type="match status" value="1"/>
</dbReference>